<evidence type="ECO:0000313" key="2">
    <source>
        <dbReference type="EMBL" id="GGN54685.1"/>
    </source>
</evidence>
<organism evidence="2 3">
    <name type="scientific">Oceanobacillus indicireducens</name>
    <dbReference type="NCBI Taxonomy" id="1004261"/>
    <lineage>
        <taxon>Bacteria</taxon>
        <taxon>Bacillati</taxon>
        <taxon>Bacillota</taxon>
        <taxon>Bacilli</taxon>
        <taxon>Bacillales</taxon>
        <taxon>Bacillaceae</taxon>
        <taxon>Oceanobacillus</taxon>
    </lineage>
</organism>
<feature type="region of interest" description="Disordered" evidence="1">
    <location>
        <begin position="33"/>
        <end position="57"/>
    </location>
</feature>
<feature type="compositionally biased region" description="Basic and acidic residues" evidence="1">
    <location>
        <begin position="33"/>
        <end position="43"/>
    </location>
</feature>
<dbReference type="RefSeq" id="WP_188856485.1">
    <property type="nucleotide sequence ID" value="NZ_BMOS01000007.1"/>
</dbReference>
<dbReference type="AlphaFoldDB" id="A0A917XW03"/>
<reference evidence="2" key="2">
    <citation type="submission" date="2020-09" db="EMBL/GenBank/DDBJ databases">
        <authorList>
            <person name="Sun Q."/>
            <person name="Ohkuma M."/>
        </authorList>
    </citation>
    <scope>NUCLEOTIDE SEQUENCE</scope>
    <source>
        <strain evidence="2">JCM 17251</strain>
    </source>
</reference>
<evidence type="ECO:0000256" key="1">
    <source>
        <dbReference type="SAM" id="MobiDB-lite"/>
    </source>
</evidence>
<name>A0A917XW03_9BACI</name>
<comment type="caution">
    <text evidence="2">The sequence shown here is derived from an EMBL/GenBank/DDBJ whole genome shotgun (WGS) entry which is preliminary data.</text>
</comment>
<reference evidence="2" key="1">
    <citation type="journal article" date="2014" name="Int. J. Syst. Evol. Microbiol.">
        <title>Complete genome sequence of Corynebacterium casei LMG S-19264T (=DSM 44701T), isolated from a smear-ripened cheese.</title>
        <authorList>
            <consortium name="US DOE Joint Genome Institute (JGI-PGF)"/>
            <person name="Walter F."/>
            <person name="Albersmeier A."/>
            <person name="Kalinowski J."/>
            <person name="Ruckert C."/>
        </authorList>
    </citation>
    <scope>NUCLEOTIDE SEQUENCE</scope>
    <source>
        <strain evidence="2">JCM 17251</strain>
    </source>
</reference>
<protein>
    <submittedName>
        <fullName evidence="2">Uncharacterized protein</fullName>
    </submittedName>
</protein>
<proteinExistence type="predicted"/>
<accession>A0A917XW03</accession>
<evidence type="ECO:0000313" key="3">
    <source>
        <dbReference type="Proteomes" id="UP000624041"/>
    </source>
</evidence>
<sequence length="111" mass="12759">MRFITILLLFAVCFLGGALYGVNQERSAYEEQPREVAEVREEQPNEEQPNIEAEERRAVEVGNTYEPIEETTLTPTDSTPAYKAASALETIVNFFYEIVVELLYQVSRLFY</sequence>
<gene>
    <name evidence="2" type="ORF">GCM10007971_12670</name>
</gene>
<dbReference type="Proteomes" id="UP000624041">
    <property type="component" value="Unassembled WGS sequence"/>
</dbReference>
<keyword evidence="3" id="KW-1185">Reference proteome</keyword>
<dbReference type="EMBL" id="BMOS01000007">
    <property type="protein sequence ID" value="GGN54685.1"/>
    <property type="molecule type" value="Genomic_DNA"/>
</dbReference>